<dbReference type="InterPro" id="IPR007110">
    <property type="entry name" value="Ig-like_dom"/>
</dbReference>
<evidence type="ECO:0000313" key="13">
    <source>
        <dbReference type="Proteomes" id="UP000594260"/>
    </source>
</evidence>
<feature type="domain" description="Death" evidence="9">
    <location>
        <begin position="1106"/>
        <end position="1143"/>
    </location>
</feature>
<dbReference type="InterPro" id="IPR033772">
    <property type="entry name" value="UPA"/>
</dbReference>
<dbReference type="InterPro" id="IPR011029">
    <property type="entry name" value="DEATH-like_dom_sf"/>
</dbReference>
<feature type="region of interest" description="Disordered" evidence="8">
    <location>
        <begin position="25"/>
        <end position="57"/>
    </location>
</feature>
<feature type="transmembrane region" description="Helical" evidence="7">
    <location>
        <begin position="531"/>
        <end position="556"/>
    </location>
</feature>
<keyword evidence="6" id="KW-1015">Disulfide bond</keyword>
<dbReference type="PROSITE" id="PS50835">
    <property type="entry name" value="IG_LIKE"/>
    <property type="match status" value="1"/>
</dbReference>
<reference evidence="12" key="1">
    <citation type="submission" date="2021-01" db="UniProtKB">
        <authorList>
            <consortium name="EnsemblMetazoa"/>
        </authorList>
    </citation>
    <scope>IDENTIFICATION</scope>
</reference>
<feature type="compositionally biased region" description="Acidic residues" evidence="8">
    <location>
        <begin position="35"/>
        <end position="50"/>
    </location>
</feature>
<dbReference type="Gene3D" id="2.20.100.10">
    <property type="entry name" value="Thrombospondin type-1 (TSP1) repeat"/>
    <property type="match status" value="1"/>
</dbReference>
<evidence type="ECO:0000259" key="11">
    <source>
        <dbReference type="PROSITE" id="PS51145"/>
    </source>
</evidence>
<dbReference type="KEGG" id="vde:111248184"/>
<feature type="compositionally biased region" description="Polar residues" evidence="8">
    <location>
        <begin position="642"/>
        <end position="654"/>
    </location>
</feature>
<evidence type="ECO:0000256" key="7">
    <source>
        <dbReference type="RuleBase" id="RU367033"/>
    </source>
</evidence>
<dbReference type="SMART" id="SM00218">
    <property type="entry name" value="ZU5"/>
    <property type="match status" value="1"/>
</dbReference>
<comment type="function">
    <text evidence="7">Receptor for netrin required for axon guidance. Mediates axon repulsion of neuronal growth cones in the developing nervous system upon ligand binding.</text>
</comment>
<dbReference type="PROSITE" id="PS51145">
    <property type="entry name" value="ZU5"/>
    <property type="match status" value="1"/>
</dbReference>
<keyword evidence="4 7" id="KW-1133">Transmembrane helix</keyword>
<feature type="compositionally biased region" description="Basic and acidic residues" evidence="8">
    <location>
        <begin position="116"/>
        <end position="134"/>
    </location>
</feature>
<dbReference type="PROSITE" id="PS50092">
    <property type="entry name" value="TSP1"/>
    <property type="match status" value="2"/>
</dbReference>
<dbReference type="Proteomes" id="UP000594260">
    <property type="component" value="Unplaced"/>
</dbReference>
<evidence type="ECO:0000256" key="1">
    <source>
        <dbReference type="ARBA" id="ARBA00004167"/>
    </source>
</evidence>
<evidence type="ECO:0000256" key="2">
    <source>
        <dbReference type="ARBA" id="ARBA00009844"/>
    </source>
</evidence>
<dbReference type="Gene3D" id="2.60.220.30">
    <property type="match status" value="1"/>
</dbReference>
<evidence type="ECO:0000256" key="6">
    <source>
        <dbReference type="ARBA" id="ARBA00023157"/>
    </source>
</evidence>
<evidence type="ECO:0000256" key="8">
    <source>
        <dbReference type="SAM" id="MobiDB-lite"/>
    </source>
</evidence>
<dbReference type="InterPro" id="IPR036383">
    <property type="entry name" value="TSP1_rpt_sf"/>
</dbReference>
<evidence type="ECO:0000256" key="5">
    <source>
        <dbReference type="ARBA" id="ARBA00023136"/>
    </source>
</evidence>
<dbReference type="InterPro" id="IPR036179">
    <property type="entry name" value="Ig-like_dom_sf"/>
</dbReference>
<keyword evidence="7" id="KW-0393">Immunoglobulin domain</keyword>
<dbReference type="Pfam" id="PF17217">
    <property type="entry name" value="UPA"/>
    <property type="match status" value="1"/>
</dbReference>
<dbReference type="InterPro" id="IPR037936">
    <property type="entry name" value="UNC5A-D"/>
</dbReference>
<dbReference type="SUPFAM" id="SSF82895">
    <property type="entry name" value="TSP-1 type 1 repeat"/>
    <property type="match status" value="1"/>
</dbReference>
<feature type="region of interest" description="Disordered" evidence="8">
    <location>
        <begin position="642"/>
        <end position="677"/>
    </location>
</feature>
<dbReference type="Gene3D" id="1.10.533.10">
    <property type="entry name" value="Death Domain, Fas"/>
    <property type="match status" value="1"/>
</dbReference>
<dbReference type="InterPro" id="IPR000488">
    <property type="entry name" value="Death_dom"/>
</dbReference>
<feature type="domain" description="Ig-like" evidence="10">
    <location>
        <begin position="226"/>
        <end position="320"/>
    </location>
</feature>
<dbReference type="FunCoup" id="A0A7M7JUE0">
    <property type="interactions" value="209"/>
</dbReference>
<feature type="signal peptide" evidence="7">
    <location>
        <begin position="1"/>
        <end position="21"/>
    </location>
</feature>
<dbReference type="InterPro" id="IPR000884">
    <property type="entry name" value="TSP1_rpt"/>
</dbReference>
<feature type="chain" id="PRO_5029934153" description="Netrin receptor UNC5" evidence="7">
    <location>
        <begin position="22"/>
        <end position="1147"/>
    </location>
</feature>
<dbReference type="InterPro" id="IPR003599">
    <property type="entry name" value="Ig_sub"/>
</dbReference>
<dbReference type="InterPro" id="IPR000906">
    <property type="entry name" value="ZU5_dom"/>
</dbReference>
<dbReference type="PROSITE" id="PS50017">
    <property type="entry name" value="DEATH_DOMAIN"/>
    <property type="match status" value="1"/>
</dbReference>
<sequence length="1147" mass="125536">MRAKTIVILTSVCALLATTAGTPNKWKKSAVKGDDADDLEDEDDESDAPSDTETSPLLLHEINAGPSIEIHPQELEVPLHQSPKDNSGDLEESHYLTCAADNALAVRMFCATTHPSNKDPARSKNKDSFDHAGADHSPVLVADQQVTAAPIGDTTNILIMNTSATVDIVNPMTGVRHNEVKAAMSPAVLQQFRLTKKSSVALYCLCDAWNSKARNKSKVATVKFRPAVEKKADKSLRRVVPLGEKVLLECPLGFNGNTNDNRAVFWLWNDAEIMLNDNVEVDAKKGSLLILKVGLANEGSYTCGVRGSGGGKDHVSARLGETVIIDVRADGQWSSWGAWSECTARCGRGHRTRTRSCTNPPARNGGRECPGDYMHRSDCHARKNCPSDKENVDIHSVPQWSAWSDWSVCGHDCKQHRQRWCRSGSRLELSEQQQQLEQYESSKLSGHHLSGSHLQRQAGANVYACPGQDHMSTNCTGGKCPLDFNNSFPPLIPQNGVDNLLNNNNHYLQDQQLSPTHEHGFVVANFGSVQAVVLVIGMALAAVILAFTFLIALRFWPRDVVGSGDKRQPPLPLRMTYTTIPVSGLSSVPSDVTASLDRDPRLHEFFTERRLDSGVSVPLLQQAYTTPNNGNIPMMPSQTRANFFNLSGTPSSTGKTHRSDSESQQSGHPCSDYGTPGSTSEYDLIYDTIPDEITENASSTGAGSVRDQPCGENFLPLKSAKEHQISWMTVGPEGGRLGLERLGIWLTVPPNAIRHGRWDIYVAVLDEAELDLSMKLREDQCVLSAVIQCGPSDVPLVRPLILSFDQCAHAFAEKWTLYLLGADEGTDAHKQPIWRKRVSLDSPEEHGDILCHKDGRICHVQTDQLGRFVLCGESKVGSYAAKSMVLLTFLTKRRGLSQAERTLKVYCAEDTKAATEAILRLEQEDSTLVETPKSILLHDGGANLCCALEELSLPQNWTLKSFSLQEIPFSRVWKSSVGVHCSFSLLSSSLSAREAPLECRVTVYQRGNQSYRQMLSISSSTVSPVYKNLAPQSVECVATNGSRGSPVIQQPVEGIRLTPEARGRLCALLDAPTSDGPGDWAKLAVRLGLERNMGYFALKASPTACLLDLWEAHHREDSAPTSLLTLLRNIGRPDAVTAIEKLLGAWV</sequence>
<evidence type="ECO:0000256" key="3">
    <source>
        <dbReference type="ARBA" id="ARBA00022692"/>
    </source>
</evidence>
<dbReference type="Pfam" id="PF00090">
    <property type="entry name" value="TSP_1"/>
    <property type="match status" value="1"/>
</dbReference>
<protein>
    <recommendedName>
        <fullName evidence="7">Netrin receptor UNC5</fullName>
    </recommendedName>
</protein>
<dbReference type="Pfam" id="PF00791">
    <property type="entry name" value="ZU5"/>
    <property type="match status" value="1"/>
</dbReference>
<dbReference type="CDD" id="cd00096">
    <property type="entry name" value="Ig"/>
    <property type="match status" value="1"/>
</dbReference>
<dbReference type="SUPFAM" id="SSF47986">
    <property type="entry name" value="DEATH domain"/>
    <property type="match status" value="1"/>
</dbReference>
<keyword evidence="5 7" id="KW-0472">Membrane</keyword>
<dbReference type="InterPro" id="IPR013783">
    <property type="entry name" value="Ig-like_fold"/>
</dbReference>
<accession>A0A7M7JUE0</accession>
<dbReference type="CDD" id="cd08781">
    <property type="entry name" value="Death_UNC5-like"/>
    <property type="match status" value="1"/>
</dbReference>
<dbReference type="OrthoDB" id="5973910at2759"/>
<dbReference type="SMART" id="SM00209">
    <property type="entry name" value="TSP1"/>
    <property type="match status" value="2"/>
</dbReference>
<keyword evidence="13" id="KW-1185">Reference proteome</keyword>
<keyword evidence="7" id="KW-0675">Receptor</keyword>
<dbReference type="AlphaFoldDB" id="A0A7M7JUE0"/>
<dbReference type="SMART" id="SM00409">
    <property type="entry name" value="IG"/>
    <property type="match status" value="1"/>
</dbReference>
<comment type="subcellular location">
    <subcellularLocation>
        <location evidence="7">Cell membrane</location>
        <topology evidence="7">Single-pass type I membrane protein</topology>
    </subcellularLocation>
    <subcellularLocation>
        <location evidence="1">Membrane</location>
        <topology evidence="1">Single-pass membrane protein</topology>
    </subcellularLocation>
</comment>
<dbReference type="OMA" id="ESATGHE"/>
<dbReference type="GO" id="GO:0005042">
    <property type="term" value="F:netrin receptor activity"/>
    <property type="evidence" value="ECO:0007669"/>
    <property type="project" value="UniProtKB-UniRule"/>
</dbReference>
<name>A0A7M7JUE0_VARDE</name>
<dbReference type="Gene3D" id="2.60.40.10">
    <property type="entry name" value="Immunoglobulins"/>
    <property type="match status" value="1"/>
</dbReference>
<evidence type="ECO:0000259" key="10">
    <source>
        <dbReference type="PROSITE" id="PS50835"/>
    </source>
</evidence>
<dbReference type="EnsemblMetazoa" id="XM_022800068">
    <property type="protein sequence ID" value="XP_022655803"/>
    <property type="gene ID" value="LOC111248184"/>
</dbReference>
<keyword evidence="3 7" id="KW-0812">Transmembrane</keyword>
<evidence type="ECO:0000256" key="4">
    <source>
        <dbReference type="ARBA" id="ARBA00022989"/>
    </source>
</evidence>
<dbReference type="PANTHER" id="PTHR12582:SF47">
    <property type="entry name" value="NETRIN RECEPTOR UNC-5"/>
    <property type="match status" value="1"/>
</dbReference>
<dbReference type="Pfam" id="PF00531">
    <property type="entry name" value="Death"/>
    <property type="match status" value="1"/>
</dbReference>
<dbReference type="FunFam" id="2.20.100.10:FF:000001">
    <property type="entry name" value="semaphorin-5A isoform X1"/>
    <property type="match status" value="1"/>
</dbReference>
<comment type="similarity">
    <text evidence="2 7">Belongs to the unc-5 family.</text>
</comment>
<dbReference type="GO" id="GO:0005886">
    <property type="term" value="C:plasma membrane"/>
    <property type="evidence" value="ECO:0007669"/>
    <property type="project" value="UniProtKB-SubCell"/>
</dbReference>
<dbReference type="SMART" id="SM00005">
    <property type="entry name" value="DEATH"/>
    <property type="match status" value="1"/>
</dbReference>
<dbReference type="RefSeq" id="XP_022655803.1">
    <property type="nucleotide sequence ID" value="XM_022800068.1"/>
</dbReference>
<keyword evidence="7" id="KW-0732">Signal</keyword>
<dbReference type="SUPFAM" id="SSF48726">
    <property type="entry name" value="Immunoglobulin"/>
    <property type="match status" value="1"/>
</dbReference>
<dbReference type="PANTHER" id="PTHR12582">
    <property type="entry name" value="NETRIN RECEPTOR UNC5"/>
    <property type="match status" value="1"/>
</dbReference>
<dbReference type="InParanoid" id="A0A7M7JUE0"/>
<proteinExistence type="inferred from homology"/>
<feature type="domain" description="ZU5" evidence="11">
    <location>
        <begin position="724"/>
        <end position="874"/>
    </location>
</feature>
<feature type="region of interest" description="Disordered" evidence="8">
    <location>
        <begin position="114"/>
        <end position="134"/>
    </location>
</feature>
<dbReference type="GO" id="GO:0008045">
    <property type="term" value="P:motor neuron axon guidance"/>
    <property type="evidence" value="ECO:0007669"/>
    <property type="project" value="TreeGrafter"/>
</dbReference>
<dbReference type="GeneID" id="111248184"/>
<organism evidence="12 13">
    <name type="scientific">Varroa destructor</name>
    <name type="common">Honeybee mite</name>
    <dbReference type="NCBI Taxonomy" id="109461"/>
    <lineage>
        <taxon>Eukaryota</taxon>
        <taxon>Metazoa</taxon>
        <taxon>Ecdysozoa</taxon>
        <taxon>Arthropoda</taxon>
        <taxon>Chelicerata</taxon>
        <taxon>Arachnida</taxon>
        <taxon>Acari</taxon>
        <taxon>Parasitiformes</taxon>
        <taxon>Mesostigmata</taxon>
        <taxon>Gamasina</taxon>
        <taxon>Dermanyssoidea</taxon>
        <taxon>Varroidae</taxon>
        <taxon>Varroa</taxon>
    </lineage>
</organism>
<evidence type="ECO:0000313" key="12">
    <source>
        <dbReference type="EnsemblMetazoa" id="XP_022655803"/>
    </source>
</evidence>
<evidence type="ECO:0000259" key="9">
    <source>
        <dbReference type="PROSITE" id="PS50017"/>
    </source>
</evidence>
<keyword evidence="7" id="KW-0217">Developmental protein</keyword>